<dbReference type="PANTHER" id="PTHR12011">
    <property type="entry name" value="ADHESION G-PROTEIN COUPLED RECEPTOR"/>
    <property type="match status" value="1"/>
</dbReference>
<evidence type="ECO:0000256" key="13">
    <source>
        <dbReference type="ARBA" id="ARBA00023157"/>
    </source>
</evidence>
<feature type="transmembrane region" description="Helical" evidence="15">
    <location>
        <begin position="1042"/>
        <end position="1065"/>
    </location>
</feature>
<dbReference type="FunFam" id="1.20.1070.10:FF:000054">
    <property type="entry name" value="Adhesion G protein-coupled receptor E3"/>
    <property type="match status" value="1"/>
</dbReference>
<dbReference type="InterPro" id="IPR016186">
    <property type="entry name" value="C-type_lectin-like/link_sf"/>
</dbReference>
<dbReference type="InterPro" id="IPR000203">
    <property type="entry name" value="GPS"/>
</dbReference>
<keyword evidence="7" id="KW-0732">Signal</keyword>
<feature type="domain" description="GAIN-B" evidence="16">
    <location>
        <begin position="666"/>
        <end position="815"/>
    </location>
</feature>
<organism evidence="19 20">
    <name type="scientific">Setaria digitata</name>
    <dbReference type="NCBI Taxonomy" id="48799"/>
    <lineage>
        <taxon>Eukaryota</taxon>
        <taxon>Metazoa</taxon>
        <taxon>Ecdysozoa</taxon>
        <taxon>Nematoda</taxon>
        <taxon>Chromadorea</taxon>
        <taxon>Rhabditida</taxon>
        <taxon>Spirurina</taxon>
        <taxon>Spiruromorpha</taxon>
        <taxon>Filarioidea</taxon>
        <taxon>Setariidae</taxon>
        <taxon>Setaria</taxon>
    </lineage>
</organism>
<evidence type="ECO:0000256" key="10">
    <source>
        <dbReference type="ARBA" id="ARBA00022837"/>
    </source>
</evidence>
<keyword evidence="8" id="KW-0430">Lectin</keyword>
<feature type="domain" description="G-protein coupled receptors family 2 profile 2" evidence="18">
    <location>
        <begin position="827"/>
        <end position="1066"/>
    </location>
</feature>
<dbReference type="Gene3D" id="2.60.220.50">
    <property type="match status" value="1"/>
</dbReference>
<dbReference type="Proteomes" id="UP000887581">
    <property type="component" value="Unplaced"/>
</dbReference>
<dbReference type="GO" id="GO:0004930">
    <property type="term" value="F:G protein-coupled receptor activity"/>
    <property type="evidence" value="ECO:0007669"/>
    <property type="project" value="InterPro"/>
</dbReference>
<evidence type="ECO:0000259" key="17">
    <source>
        <dbReference type="PROSITE" id="PS50228"/>
    </source>
</evidence>
<dbReference type="InterPro" id="IPR057244">
    <property type="entry name" value="GAIN_B"/>
</dbReference>
<keyword evidence="19" id="KW-1185">Reference proteome</keyword>
<dbReference type="InterPro" id="IPR046338">
    <property type="entry name" value="GAIN_dom_sf"/>
</dbReference>
<comment type="similarity">
    <text evidence="3">Belongs to the G-protein coupled receptor 2 family. LN-TM7 subfamily.</text>
</comment>
<feature type="transmembrane region" description="Helical" evidence="15">
    <location>
        <begin position="861"/>
        <end position="881"/>
    </location>
</feature>
<keyword evidence="5" id="KW-0245">EGF-like domain</keyword>
<dbReference type="WBParaSite" id="sdigi.contig42.g2720.t1">
    <property type="protein sequence ID" value="sdigi.contig42.g2720.t1"/>
    <property type="gene ID" value="sdigi.contig42.g2720"/>
</dbReference>
<dbReference type="InterPro" id="IPR016187">
    <property type="entry name" value="CTDL_fold"/>
</dbReference>
<dbReference type="CDD" id="cd22840">
    <property type="entry name" value="Gal_Rha_Lectin_LAT2"/>
    <property type="match status" value="1"/>
</dbReference>
<dbReference type="InterPro" id="IPR048072">
    <property type="entry name" value="7tmB2_latrophilin-like"/>
</dbReference>
<keyword evidence="13" id="KW-1015">Disulfide bond</keyword>
<dbReference type="SMART" id="SM00303">
    <property type="entry name" value="GPS"/>
    <property type="match status" value="1"/>
</dbReference>
<dbReference type="CDD" id="cd15440">
    <property type="entry name" value="7tmB2_latrophilin-like_invertebrate"/>
    <property type="match status" value="1"/>
</dbReference>
<dbReference type="InterPro" id="IPR043159">
    <property type="entry name" value="Lectin_gal-bd_sf"/>
</dbReference>
<dbReference type="InterPro" id="IPR032471">
    <property type="entry name" value="AGRL2-4_GAIN_subdom_A"/>
</dbReference>
<evidence type="ECO:0000256" key="1">
    <source>
        <dbReference type="ARBA" id="ARBA00004651"/>
    </source>
</evidence>
<dbReference type="GO" id="GO:0007166">
    <property type="term" value="P:cell surface receptor signaling pathway"/>
    <property type="evidence" value="ECO:0007669"/>
    <property type="project" value="InterPro"/>
</dbReference>
<feature type="transmembrane region" description="Helical" evidence="15">
    <location>
        <begin position="893"/>
        <end position="910"/>
    </location>
</feature>
<dbReference type="Gene3D" id="2.60.120.740">
    <property type="match status" value="1"/>
</dbReference>
<evidence type="ECO:0000256" key="8">
    <source>
        <dbReference type="ARBA" id="ARBA00022734"/>
    </source>
</evidence>
<keyword evidence="4" id="KW-1003">Cell membrane</keyword>
<accession>A0A915PTL3</accession>
<protein>
    <submittedName>
        <fullName evidence="20">Uncharacterized protein</fullName>
    </submittedName>
</protein>
<keyword evidence="12 15" id="KW-0472">Membrane</keyword>
<dbReference type="PROSITE" id="PS50221">
    <property type="entry name" value="GAIN_B"/>
    <property type="match status" value="1"/>
</dbReference>
<dbReference type="GO" id="GO:0005886">
    <property type="term" value="C:plasma membrane"/>
    <property type="evidence" value="ECO:0007669"/>
    <property type="project" value="UniProtKB-SubCell"/>
</dbReference>
<evidence type="ECO:0000256" key="4">
    <source>
        <dbReference type="ARBA" id="ARBA00022475"/>
    </source>
</evidence>
<dbReference type="AlphaFoldDB" id="A0A915PTL3"/>
<dbReference type="InterPro" id="IPR017981">
    <property type="entry name" value="GPCR_2-like_7TM"/>
</dbReference>
<feature type="domain" description="SUEL-type lectin" evidence="17">
    <location>
        <begin position="115"/>
        <end position="197"/>
    </location>
</feature>
<evidence type="ECO:0000313" key="20">
    <source>
        <dbReference type="WBParaSite" id="sdigi.contig42.g2720.t1"/>
    </source>
</evidence>
<dbReference type="Pfam" id="PF01825">
    <property type="entry name" value="GPS"/>
    <property type="match status" value="1"/>
</dbReference>
<evidence type="ECO:0000256" key="9">
    <source>
        <dbReference type="ARBA" id="ARBA00022737"/>
    </source>
</evidence>
<evidence type="ECO:0000256" key="6">
    <source>
        <dbReference type="ARBA" id="ARBA00022692"/>
    </source>
</evidence>
<evidence type="ECO:0000256" key="15">
    <source>
        <dbReference type="SAM" id="Phobius"/>
    </source>
</evidence>
<feature type="transmembrane region" description="Helical" evidence="15">
    <location>
        <begin position="971"/>
        <end position="997"/>
    </location>
</feature>
<dbReference type="InterPro" id="IPR000832">
    <property type="entry name" value="GPCR_2_secretin-like"/>
</dbReference>
<dbReference type="CDD" id="cd00037">
    <property type="entry name" value="CLECT"/>
    <property type="match status" value="1"/>
</dbReference>
<feature type="transmembrane region" description="Helical" evidence="15">
    <location>
        <begin position="826"/>
        <end position="849"/>
    </location>
</feature>
<dbReference type="PANTHER" id="PTHR12011:SF347">
    <property type="entry name" value="FI21270P1-RELATED"/>
    <property type="match status" value="1"/>
</dbReference>
<dbReference type="Pfam" id="PF00002">
    <property type="entry name" value="7tm_2"/>
    <property type="match status" value="1"/>
</dbReference>
<keyword evidence="9" id="KW-0677">Repeat</keyword>
<comment type="similarity">
    <text evidence="2">Belongs to the G-protein coupled receptor 2 family. Adhesion G-protein coupled receptor (ADGR) subfamily.</text>
</comment>
<dbReference type="GO" id="GO:0030246">
    <property type="term" value="F:carbohydrate binding"/>
    <property type="evidence" value="ECO:0007669"/>
    <property type="project" value="UniProtKB-KW"/>
</dbReference>
<evidence type="ECO:0000259" key="18">
    <source>
        <dbReference type="PROSITE" id="PS50261"/>
    </source>
</evidence>
<evidence type="ECO:0000256" key="12">
    <source>
        <dbReference type="ARBA" id="ARBA00023136"/>
    </source>
</evidence>
<evidence type="ECO:0000256" key="3">
    <source>
        <dbReference type="ARBA" id="ARBA00010933"/>
    </source>
</evidence>
<evidence type="ECO:0000256" key="5">
    <source>
        <dbReference type="ARBA" id="ARBA00022536"/>
    </source>
</evidence>
<proteinExistence type="inferred from homology"/>
<sequence length="1243" mass="139678">MTLRVHNVAVWTAGHVKLNGTRQVYVWSRNSYVTKMNLQENEPIMTGCIEIDSQSMFRDWIVVNCSRENYFICSRPTEMGELENVQCMCHNGYRGNFCDQSFSEFGISFESQSVACIDNEFEFSCPNGRSIQVDFAAYGNIGVSRELCLSSTQVEVNATDWEVCVHPSSLQTMISMCQGLTYCRISDLQSLFPDSPCLPTTPIILQYRMRCLFEPLIRCPLSAVYLNGRCYVPHVTDEPLSLFNAQTKCRKEGGQLASSVDQSARNEIAATVQKKVRYDSGACYWISEPRGCGLEMPLNGSLCECYYITNNNAFWSQRNCSSSQQWVCQFAPEIVTFRPTEIYDKLMEQRIVFSGISNVESVTSVSDNQRSLRMKRSFCEKYEWNGITFPRTLACSVVQIPCPDPENTIAKVIGIWGGTAKWNTSGMNVGIFRKILMIWFKGVTTHTCNCESGRWEGKPDTRNCTHKWIKLLDQLIDNESPAENISGQWAQFLQPTEQLLFGGDVVRSIDIGKKLLSLAKMQYTVLDDRKEQNDKAVEFTKMYGEAGNELLSDHAAPVWMSLPDDVRIDQISSLITLLEQSAELMSQFLIDKQMKINYSNWAFEVQLENSISPTVRSNHMTVHDNAKTRLARRSHGFHANSNVAYNDALTGNVTFNFPLSPVLLMPPLKVLKHSVQAAILFSTLNGSGVFARPRAGFSPFSSSRSPLLLGYYVFRSVGTLLNINKTTVINSLVIGASVNDPTSSIPLPNDYPVNLKFYHIRTNDVDNARCVFWDTSIKAWNEEGCKTLRTQNDSTECSCTHLTSFAILMDITGVYSRDKESVVDEILNLTTIVGCAISIACLFLASLVFTCFRSLWSIRILIHRNLCFCLLLAELVFVVGIDRTENKVICRAVAVALHYLFLAAFCWMLLEGYQLYLMLVQVFDKEEGKTVLYCLYAYGFPAVIVAVTAGVAWSNYSTDQYCWLNVEAPTIWAFAGPIAVIIVSNIVILGVALRVVLSVRSRHRSRTVQMLGWLKGSGSLLCLLGVTWIFGYLMVIQGAESVFAYIFTVLNCLQGMFIFVIHVVLNDKVRLTVLRSLRVRVCYVSDPNPTKTPSIVGSRQQLIDMIRNNELSHGSSRARTRSSDLRSASNSNKGVFVEKALSRTSGTGSPTTVITYLDWKTKVSNDSGSIPSDDSGNFDCEMKETLPFPADIEITADQSQRDSDINNKEKCFPTRRKICCSNEDRCKSKRKEFSAMSTAIERF</sequence>
<evidence type="ECO:0000256" key="14">
    <source>
        <dbReference type="ARBA" id="ARBA00023180"/>
    </source>
</evidence>
<keyword evidence="10" id="KW-0106">Calcium</keyword>
<dbReference type="PROSITE" id="PS50228">
    <property type="entry name" value="SUEL_LECTIN"/>
    <property type="match status" value="1"/>
</dbReference>
<dbReference type="Pfam" id="PF02140">
    <property type="entry name" value="SUEL_Lectin"/>
    <property type="match status" value="1"/>
</dbReference>
<evidence type="ECO:0000256" key="7">
    <source>
        <dbReference type="ARBA" id="ARBA00022729"/>
    </source>
</evidence>
<dbReference type="Pfam" id="PF16489">
    <property type="entry name" value="GAIN"/>
    <property type="match status" value="1"/>
</dbReference>
<dbReference type="SUPFAM" id="SSF56436">
    <property type="entry name" value="C-type lectin-like"/>
    <property type="match status" value="2"/>
</dbReference>
<dbReference type="InterPro" id="IPR000922">
    <property type="entry name" value="Lectin_gal-bd_dom"/>
</dbReference>
<dbReference type="Gene3D" id="1.20.1070.10">
    <property type="entry name" value="Rhodopsin 7-helix transmembrane proteins"/>
    <property type="match status" value="1"/>
</dbReference>
<keyword evidence="6 15" id="KW-0812">Transmembrane</keyword>
<dbReference type="Gene3D" id="3.10.100.10">
    <property type="entry name" value="Mannose-Binding Protein A, subunit A"/>
    <property type="match status" value="2"/>
</dbReference>
<evidence type="ECO:0000259" key="16">
    <source>
        <dbReference type="PROSITE" id="PS50221"/>
    </source>
</evidence>
<name>A0A915PTL3_9BILA</name>
<feature type="transmembrane region" description="Helical" evidence="15">
    <location>
        <begin position="931"/>
        <end position="951"/>
    </location>
</feature>
<evidence type="ECO:0000256" key="2">
    <source>
        <dbReference type="ARBA" id="ARBA00007343"/>
    </source>
</evidence>
<keyword evidence="11 15" id="KW-1133">Transmembrane helix</keyword>
<keyword evidence="14" id="KW-0325">Glycoprotein</keyword>
<evidence type="ECO:0000313" key="19">
    <source>
        <dbReference type="Proteomes" id="UP000887581"/>
    </source>
</evidence>
<reference evidence="20" key="1">
    <citation type="submission" date="2022-11" db="UniProtKB">
        <authorList>
            <consortium name="WormBaseParasite"/>
        </authorList>
    </citation>
    <scope>IDENTIFICATION</scope>
</reference>
<dbReference type="PRINTS" id="PR00249">
    <property type="entry name" value="GPCRSECRETIN"/>
</dbReference>
<feature type="transmembrane region" description="Helical" evidence="15">
    <location>
        <begin position="1018"/>
        <end position="1036"/>
    </location>
</feature>
<dbReference type="PROSITE" id="PS50261">
    <property type="entry name" value="G_PROTEIN_RECEP_F2_4"/>
    <property type="match status" value="1"/>
</dbReference>
<comment type="subcellular location">
    <subcellularLocation>
        <location evidence="1">Cell membrane</location>
        <topology evidence="1">Multi-pass membrane protein</topology>
    </subcellularLocation>
</comment>
<evidence type="ECO:0000256" key="11">
    <source>
        <dbReference type="ARBA" id="ARBA00022989"/>
    </source>
</evidence>